<keyword evidence="11 18" id="KW-0547">Nucleotide-binding</keyword>
<evidence type="ECO:0000256" key="7">
    <source>
        <dbReference type="ARBA" id="ARBA00013025"/>
    </source>
</evidence>
<reference evidence="22 23" key="1">
    <citation type="submission" date="2016-01" db="EMBL/GenBank/DDBJ databases">
        <title>Draft Genome Sequences of Seven Thermophilic Sporeformers Isolated from Foods.</title>
        <authorList>
            <person name="Berendsen E.M."/>
            <person name="Wells-Bennik M.H."/>
            <person name="Krawcyk A.O."/>
            <person name="De Jong A."/>
            <person name="Holsappel S."/>
            <person name="Eijlander R.T."/>
            <person name="Kuipers O.P."/>
        </authorList>
    </citation>
    <scope>NUCLEOTIDE SEQUENCE [LARGE SCALE GENOMIC DNA]</scope>
    <source>
        <strain evidence="22 23">B4114</strain>
    </source>
</reference>
<evidence type="ECO:0000256" key="4">
    <source>
        <dbReference type="ARBA" id="ARBA00008276"/>
    </source>
</evidence>
<dbReference type="Gene3D" id="3.90.190.20">
    <property type="entry name" value="Mur ligase, C-terminal domain"/>
    <property type="match status" value="1"/>
</dbReference>
<dbReference type="PROSITE" id="PS01012">
    <property type="entry name" value="FOLYLPOLYGLU_SYNT_2"/>
    <property type="match status" value="1"/>
</dbReference>
<dbReference type="InterPro" id="IPR004101">
    <property type="entry name" value="Mur_ligase_C"/>
</dbReference>
<proteinExistence type="inferred from homology"/>
<evidence type="ECO:0000256" key="2">
    <source>
        <dbReference type="ARBA" id="ARBA00004799"/>
    </source>
</evidence>
<dbReference type="PROSITE" id="PS01011">
    <property type="entry name" value="FOLYLPOLYGLU_SYNT_1"/>
    <property type="match status" value="1"/>
</dbReference>
<evidence type="ECO:0000256" key="17">
    <source>
        <dbReference type="ARBA" id="ARBA00049161"/>
    </source>
</evidence>
<keyword evidence="9 18" id="KW-0436">Ligase</keyword>
<evidence type="ECO:0000256" key="11">
    <source>
        <dbReference type="ARBA" id="ARBA00022741"/>
    </source>
</evidence>
<name>A0A150NA47_GEOSE</name>
<keyword evidence="10" id="KW-0479">Metal-binding</keyword>
<evidence type="ECO:0000256" key="8">
    <source>
        <dbReference type="ARBA" id="ARBA00019357"/>
    </source>
</evidence>
<dbReference type="EMBL" id="LQYY01000090">
    <property type="protein sequence ID" value="KYD33551.1"/>
    <property type="molecule type" value="Genomic_DNA"/>
</dbReference>
<dbReference type="Gene3D" id="3.40.1190.10">
    <property type="entry name" value="Mur-like, catalytic domain"/>
    <property type="match status" value="1"/>
</dbReference>
<comment type="pathway">
    <text evidence="2">Cofactor biosynthesis; tetrahydrofolate biosynthesis; 7,8-dihydrofolate from 2-amino-4-hydroxy-6-hydroxymethyl-7,8-dihydropteridine diphosphate and 4-aminobenzoate: step 2/2.</text>
</comment>
<evidence type="ECO:0000256" key="14">
    <source>
        <dbReference type="ARBA" id="ARBA00022909"/>
    </source>
</evidence>
<sequence>MNMVRTYEEAVAWIHGRLRLGMKPGLKRMEWMMEQLGHPERRVRAVHIGGTNGKGSTVAYLRSILQAAGYSVGTFTSPYVEQFNERISINGQPIRDEEIVELVQTIKPLADELEQTELGGPTEFEVITAMMLYYFGKQNIQDIVLIEVGLGGRLDSTNIIYPLLSVITNVSYDHMNILGDTLDQIAAEKAGIIKSGIPLVTAVNEPEAWEVIAKTAAERKAKTYRLGVDFTVTDWKTIAEGEQFSLATPFAEYRDLRIQMPGAHQVENAAVAVMAAELLRLGYSFLIEPEHIADGLATAAWPGRFERVSGKPLIILDGAHNEAGIRALVETVRAHYPDKRVHVLFAALTDKPLERMIQRLDELADTITFTTFDFPRAAAAEQLYALSSHRHKATVHRWKKWIGEQKTRLSAQEMLLITGSLYFISEVKKSLCKKNLLSTTSMKWYNEDKEK</sequence>
<dbReference type="GO" id="GO:0005524">
    <property type="term" value="F:ATP binding"/>
    <property type="evidence" value="ECO:0007669"/>
    <property type="project" value="UniProtKB-KW"/>
</dbReference>
<evidence type="ECO:0000313" key="22">
    <source>
        <dbReference type="EMBL" id="KYD33551.1"/>
    </source>
</evidence>
<accession>A0A150NA47</accession>
<dbReference type="EC" id="6.3.2.17" evidence="7"/>
<evidence type="ECO:0000256" key="16">
    <source>
        <dbReference type="ARBA" id="ARBA00047493"/>
    </source>
</evidence>
<dbReference type="SUPFAM" id="SSF53623">
    <property type="entry name" value="MurD-like peptide ligases, catalytic domain"/>
    <property type="match status" value="1"/>
</dbReference>
<dbReference type="NCBIfam" id="TIGR01499">
    <property type="entry name" value="folC"/>
    <property type="match status" value="1"/>
</dbReference>
<dbReference type="Proteomes" id="UP000075517">
    <property type="component" value="Unassembled WGS sequence"/>
</dbReference>
<evidence type="ECO:0000256" key="18">
    <source>
        <dbReference type="PIRNR" id="PIRNR001563"/>
    </source>
</evidence>
<evidence type="ECO:0000313" key="23">
    <source>
        <dbReference type="Proteomes" id="UP000075517"/>
    </source>
</evidence>
<gene>
    <name evidence="22" type="ORF">B4114_2097</name>
    <name evidence="21" type="ORF">GS8_2377</name>
</gene>
<dbReference type="FunFam" id="3.40.1190.10:FF:000004">
    <property type="entry name" value="Dihydrofolate synthase/folylpolyglutamate synthase"/>
    <property type="match status" value="1"/>
</dbReference>
<dbReference type="InterPro" id="IPR001645">
    <property type="entry name" value="Folylpolyglutamate_synth"/>
</dbReference>
<dbReference type="GO" id="GO:0046872">
    <property type="term" value="F:metal ion binding"/>
    <property type="evidence" value="ECO:0007669"/>
    <property type="project" value="UniProtKB-KW"/>
</dbReference>
<evidence type="ECO:0000313" key="21">
    <source>
        <dbReference type="EMBL" id="KAF6510220.1"/>
    </source>
</evidence>
<evidence type="ECO:0000256" key="12">
    <source>
        <dbReference type="ARBA" id="ARBA00022840"/>
    </source>
</evidence>
<dbReference type="Proteomes" id="UP000773850">
    <property type="component" value="Unassembled WGS sequence"/>
</dbReference>
<evidence type="ECO:0000259" key="20">
    <source>
        <dbReference type="Pfam" id="PF08245"/>
    </source>
</evidence>
<dbReference type="Pfam" id="PF08245">
    <property type="entry name" value="Mur_ligase_M"/>
    <property type="match status" value="1"/>
</dbReference>
<evidence type="ECO:0000256" key="13">
    <source>
        <dbReference type="ARBA" id="ARBA00022842"/>
    </source>
</evidence>
<keyword evidence="12 18" id="KW-0067">ATP-binding</keyword>
<dbReference type="InterPro" id="IPR036615">
    <property type="entry name" value="Mur_ligase_C_dom_sf"/>
</dbReference>
<dbReference type="EMBL" id="LUCS01000028">
    <property type="protein sequence ID" value="KAF6510220.1"/>
    <property type="molecule type" value="Genomic_DNA"/>
</dbReference>
<dbReference type="SUPFAM" id="SSF53244">
    <property type="entry name" value="MurD-like peptide ligases, peptide-binding domain"/>
    <property type="match status" value="1"/>
</dbReference>
<comment type="catalytic activity">
    <reaction evidence="17">
        <text>7,8-dihydropteroate + L-glutamate + ATP = 7,8-dihydrofolate + ADP + phosphate + H(+)</text>
        <dbReference type="Rhea" id="RHEA:23584"/>
        <dbReference type="ChEBI" id="CHEBI:15378"/>
        <dbReference type="ChEBI" id="CHEBI:17839"/>
        <dbReference type="ChEBI" id="CHEBI:29985"/>
        <dbReference type="ChEBI" id="CHEBI:30616"/>
        <dbReference type="ChEBI" id="CHEBI:43474"/>
        <dbReference type="ChEBI" id="CHEBI:57451"/>
        <dbReference type="ChEBI" id="CHEBI:456216"/>
        <dbReference type="EC" id="6.3.2.12"/>
    </reaction>
</comment>
<dbReference type="GO" id="GO:0008841">
    <property type="term" value="F:dihydrofolate synthase activity"/>
    <property type="evidence" value="ECO:0007669"/>
    <property type="project" value="UniProtKB-EC"/>
</dbReference>
<dbReference type="AlphaFoldDB" id="A0A150NA47"/>
<dbReference type="GO" id="GO:0046656">
    <property type="term" value="P:folic acid biosynthetic process"/>
    <property type="evidence" value="ECO:0007669"/>
    <property type="project" value="UniProtKB-KW"/>
</dbReference>
<dbReference type="PANTHER" id="PTHR11136:SF0">
    <property type="entry name" value="DIHYDROFOLATE SYNTHETASE-RELATED"/>
    <property type="match status" value="1"/>
</dbReference>
<protein>
    <recommendedName>
        <fullName evidence="8">Dihydrofolate synthase/folylpolyglutamate synthase</fullName>
        <ecNumber evidence="6">6.3.2.12</ecNumber>
        <ecNumber evidence="7">6.3.2.17</ecNumber>
    </recommendedName>
    <alternativeName>
        <fullName evidence="15">Tetrahydrofolylpolyglutamate synthase</fullName>
    </alternativeName>
</protein>
<dbReference type="InterPro" id="IPR013221">
    <property type="entry name" value="Mur_ligase_cen"/>
</dbReference>
<evidence type="ECO:0000259" key="19">
    <source>
        <dbReference type="Pfam" id="PF02875"/>
    </source>
</evidence>
<feature type="domain" description="Mur ligase central" evidence="20">
    <location>
        <begin position="48"/>
        <end position="276"/>
    </location>
</feature>
<dbReference type="GO" id="GO:0004326">
    <property type="term" value="F:tetrahydrofolylpolyglutamate synthase activity"/>
    <property type="evidence" value="ECO:0007669"/>
    <property type="project" value="UniProtKB-EC"/>
</dbReference>
<evidence type="ECO:0000256" key="10">
    <source>
        <dbReference type="ARBA" id="ARBA00022723"/>
    </source>
</evidence>
<dbReference type="Pfam" id="PF02875">
    <property type="entry name" value="Mur_ligase_C"/>
    <property type="match status" value="1"/>
</dbReference>
<dbReference type="PANTHER" id="PTHR11136">
    <property type="entry name" value="FOLYLPOLYGLUTAMATE SYNTHASE-RELATED"/>
    <property type="match status" value="1"/>
</dbReference>
<comment type="pathway">
    <text evidence="3">Cofactor biosynthesis; tetrahydrofolylpolyglutamate biosynthesis.</text>
</comment>
<evidence type="ECO:0000256" key="1">
    <source>
        <dbReference type="ARBA" id="ARBA00001946"/>
    </source>
</evidence>
<dbReference type="InterPro" id="IPR018109">
    <property type="entry name" value="Folylpolyglutamate_synth_CS"/>
</dbReference>
<comment type="subunit">
    <text evidence="5">Monomer.</text>
</comment>
<comment type="catalytic activity">
    <reaction evidence="16">
        <text>(6S)-5,6,7,8-tetrahydrofolyl-(gamma-L-Glu)(n) + L-glutamate + ATP = (6S)-5,6,7,8-tetrahydrofolyl-(gamma-L-Glu)(n+1) + ADP + phosphate + H(+)</text>
        <dbReference type="Rhea" id="RHEA:10580"/>
        <dbReference type="Rhea" id="RHEA-COMP:14738"/>
        <dbReference type="Rhea" id="RHEA-COMP:14740"/>
        <dbReference type="ChEBI" id="CHEBI:15378"/>
        <dbReference type="ChEBI" id="CHEBI:29985"/>
        <dbReference type="ChEBI" id="CHEBI:30616"/>
        <dbReference type="ChEBI" id="CHEBI:43474"/>
        <dbReference type="ChEBI" id="CHEBI:141005"/>
        <dbReference type="ChEBI" id="CHEBI:456216"/>
        <dbReference type="EC" id="6.3.2.17"/>
    </reaction>
</comment>
<evidence type="ECO:0000256" key="5">
    <source>
        <dbReference type="ARBA" id="ARBA00011245"/>
    </source>
</evidence>
<dbReference type="GO" id="GO:0005737">
    <property type="term" value="C:cytoplasm"/>
    <property type="evidence" value="ECO:0007669"/>
    <property type="project" value="TreeGrafter"/>
</dbReference>
<feature type="domain" description="Mur ligase C-terminal" evidence="19">
    <location>
        <begin position="303"/>
        <end position="420"/>
    </location>
</feature>
<evidence type="ECO:0000256" key="9">
    <source>
        <dbReference type="ARBA" id="ARBA00022598"/>
    </source>
</evidence>
<keyword evidence="14" id="KW-0289">Folate biosynthesis</keyword>
<dbReference type="InterPro" id="IPR036565">
    <property type="entry name" value="Mur-like_cat_sf"/>
</dbReference>
<reference evidence="21 24" key="2">
    <citation type="submission" date="2016-03" db="EMBL/GenBank/DDBJ databases">
        <title>Spore heat resistance.</title>
        <authorList>
            <person name="Boekhorst J."/>
            <person name="Berendsen E.M."/>
            <person name="Wells-Bennik M.H."/>
            <person name="Kuipers O.P."/>
        </authorList>
    </citation>
    <scope>NUCLEOTIDE SEQUENCE [LARGE SCALE GENOMIC DNA]</scope>
    <source>
        <strain evidence="21 24">GS8</strain>
    </source>
</reference>
<keyword evidence="13" id="KW-0460">Magnesium</keyword>
<dbReference type="EC" id="6.3.2.12" evidence="6"/>
<evidence type="ECO:0000256" key="15">
    <source>
        <dbReference type="ARBA" id="ARBA00030592"/>
    </source>
</evidence>
<evidence type="ECO:0000256" key="3">
    <source>
        <dbReference type="ARBA" id="ARBA00005150"/>
    </source>
</evidence>
<comment type="similarity">
    <text evidence="4 18">Belongs to the folylpolyglutamate synthase family.</text>
</comment>
<organism evidence="22 23">
    <name type="scientific">Geobacillus stearothermophilus</name>
    <name type="common">Bacillus stearothermophilus</name>
    <dbReference type="NCBI Taxonomy" id="1422"/>
    <lineage>
        <taxon>Bacteria</taxon>
        <taxon>Bacillati</taxon>
        <taxon>Bacillota</taxon>
        <taxon>Bacilli</taxon>
        <taxon>Bacillales</taxon>
        <taxon>Anoxybacillaceae</taxon>
        <taxon>Geobacillus</taxon>
    </lineage>
</organism>
<comment type="caution">
    <text evidence="22">The sequence shown here is derived from an EMBL/GenBank/DDBJ whole genome shotgun (WGS) entry which is preliminary data.</text>
</comment>
<dbReference type="PIRSF" id="PIRSF001563">
    <property type="entry name" value="Folylpolyglu_synth"/>
    <property type="match status" value="1"/>
</dbReference>
<keyword evidence="24" id="KW-1185">Reference proteome</keyword>
<comment type="cofactor">
    <cofactor evidence="1">
        <name>Mg(2+)</name>
        <dbReference type="ChEBI" id="CHEBI:18420"/>
    </cofactor>
</comment>
<dbReference type="PATRIC" id="fig|1422.17.peg.328"/>
<evidence type="ECO:0000313" key="24">
    <source>
        <dbReference type="Proteomes" id="UP000773850"/>
    </source>
</evidence>
<evidence type="ECO:0000256" key="6">
    <source>
        <dbReference type="ARBA" id="ARBA00013023"/>
    </source>
</evidence>